<organism evidence="2 3">
    <name type="scientific">Sporosarcina newyorkensis 2681</name>
    <dbReference type="NCBI Taxonomy" id="1027292"/>
    <lineage>
        <taxon>Bacteria</taxon>
        <taxon>Bacillati</taxon>
        <taxon>Bacillota</taxon>
        <taxon>Bacilli</taxon>
        <taxon>Bacillales</taxon>
        <taxon>Caryophanaceae</taxon>
        <taxon>Sporosarcina</taxon>
    </lineage>
</organism>
<protein>
    <recommendedName>
        <fullName evidence="1">SLH domain-containing protein</fullName>
    </recommendedName>
</protein>
<dbReference type="Pfam" id="PF00395">
    <property type="entry name" value="SLH"/>
    <property type="match status" value="3"/>
</dbReference>
<name>F9DQG3_9BACL</name>
<dbReference type="Proteomes" id="UP000005316">
    <property type="component" value="Unassembled WGS sequence"/>
</dbReference>
<evidence type="ECO:0000313" key="3">
    <source>
        <dbReference type="Proteomes" id="UP000005316"/>
    </source>
</evidence>
<dbReference type="STRING" id="759851.SAMN04244570_1618"/>
<gene>
    <name evidence="2" type="ORF">HMPREF9372_1043</name>
</gene>
<proteinExistence type="predicted"/>
<feature type="domain" description="SLH" evidence="1">
    <location>
        <begin position="70"/>
        <end position="125"/>
    </location>
</feature>
<dbReference type="PROSITE" id="PS51272">
    <property type="entry name" value="SLH"/>
    <property type="match status" value="3"/>
</dbReference>
<feature type="domain" description="SLH" evidence="1">
    <location>
        <begin position="6"/>
        <end position="69"/>
    </location>
</feature>
<dbReference type="PANTHER" id="PTHR43308">
    <property type="entry name" value="OUTER MEMBRANE PROTEIN ALPHA-RELATED"/>
    <property type="match status" value="1"/>
</dbReference>
<accession>F9DQG3</accession>
<dbReference type="PANTHER" id="PTHR43308:SF5">
    <property type="entry name" value="S-LAYER PROTEIN _ PEPTIDOGLYCAN ENDO-BETA-N-ACETYLGLUCOSAMINIDASE"/>
    <property type="match status" value="1"/>
</dbReference>
<evidence type="ECO:0000259" key="1">
    <source>
        <dbReference type="PROSITE" id="PS51272"/>
    </source>
</evidence>
<reference evidence="2 3" key="1">
    <citation type="submission" date="2011-04" db="EMBL/GenBank/DDBJ databases">
        <authorList>
            <person name="Muzny D."/>
            <person name="Qin X."/>
            <person name="Deng J."/>
            <person name="Jiang H."/>
            <person name="Liu Y."/>
            <person name="Qu J."/>
            <person name="Song X.-Z."/>
            <person name="Zhang L."/>
            <person name="Thornton R."/>
            <person name="Coyle M."/>
            <person name="Francisco L."/>
            <person name="Jackson L."/>
            <person name="Javaid M."/>
            <person name="Korchina V."/>
            <person name="Kovar C."/>
            <person name="Mata R."/>
            <person name="Mathew T."/>
            <person name="Ngo R."/>
            <person name="Nguyen L."/>
            <person name="Nguyen N."/>
            <person name="Okwuonu G."/>
            <person name="Ongeri F."/>
            <person name="Pham C."/>
            <person name="Simmons D."/>
            <person name="Wilczek-Boney K."/>
            <person name="Hale W."/>
            <person name="Jakkamsetti A."/>
            <person name="Pham P."/>
            <person name="Ruth R."/>
            <person name="San Lucas F."/>
            <person name="Warren J."/>
            <person name="Zhang J."/>
            <person name="Zhao Z."/>
            <person name="Zhou C."/>
            <person name="Zhu D."/>
            <person name="Lee S."/>
            <person name="Bess C."/>
            <person name="Blankenburg K."/>
            <person name="Forbes L."/>
            <person name="Fu Q."/>
            <person name="Gubbala S."/>
            <person name="Hirani K."/>
            <person name="Jayaseelan J.C."/>
            <person name="Lara F."/>
            <person name="Munidasa M."/>
            <person name="Palculict T."/>
            <person name="Patil S."/>
            <person name="Pu L.-L."/>
            <person name="Saada N."/>
            <person name="Tang L."/>
            <person name="Weissenberger G."/>
            <person name="Zhu Y."/>
            <person name="Hemphill L."/>
            <person name="Shang Y."/>
            <person name="Youmans B."/>
            <person name="Ayvaz T."/>
            <person name="Ross M."/>
            <person name="Santibanez J."/>
            <person name="Aqrawi P."/>
            <person name="Gross S."/>
            <person name="Joshi V."/>
            <person name="Fowler G."/>
            <person name="Nazareth L."/>
            <person name="Reid J."/>
            <person name="Worley K."/>
            <person name="Petrosino J."/>
            <person name="Highlander S."/>
            <person name="Gibbs R."/>
        </authorList>
    </citation>
    <scope>NUCLEOTIDE SEQUENCE [LARGE SCALE GENOMIC DNA]</scope>
    <source>
        <strain evidence="2 3">2681</strain>
    </source>
</reference>
<dbReference type="AlphaFoldDB" id="F9DQG3"/>
<comment type="caution">
    <text evidence="2">The sequence shown here is derived from an EMBL/GenBank/DDBJ whole genome shotgun (WGS) entry which is preliminary data.</text>
</comment>
<dbReference type="InterPro" id="IPR051465">
    <property type="entry name" value="Cell_Envelope_Struct_Comp"/>
</dbReference>
<dbReference type="eggNOG" id="COG4632">
    <property type="taxonomic scope" value="Bacteria"/>
</dbReference>
<sequence>MSAEIQDQRFSDVHNDFWAKDEVTQLVEEGIINGYPDLQFRPSVSIMRGQAANLLAGALKLPEAPYQPVFKDVSPKSSHLRGAMATYQEGIFGGKPDGTFGTGDQLTREQMASVIVRAFKLEDTGEDVRFTDDNKISESHKYGVKVLMQHGITTGKEDGSFDPKSPVNRASFVVFLHRAMIQAGMLEKESPISFNKPKTIGDFDPIRFEQQFVEVPITNEDKTFLRSNHYLQLVTKRVQPYAHATDHVYIYGVSGMKSTRVTVTKRELPNGDYFVFTELRNPQRLPIRVDLVQIEKGIKENRLEPYSKYPMKKDIDDTFGFDIGTSPIGVLETVSDQGTGQQMIAKSYRSRDLEMKYPNGALSQTRELHDEKIAHSNIVMGPNRVTVYELYSRGYDIVDQWYLSSAEKLFSSNQRMDAWMHESIINYKKRNKWYTANGPYNKMATTIEPMPASGRGYGRNLLLVKEDRVMLLYNQTQERYYEDLLHNSFANLTIFRGNKTYWETEVTSTYLKNLYNFTAPFVDTRFNEQIALFLYNGGKAFGHKDYNEGLRNYANLLVQQQKKGNVSALTKSAYYIPDYFPAKQQVRTHTSMNHLLGGMNILLMAYQEFKDPIYLQTASAIEKAIQLEEKKWIRSDGDIWYKRDPNGQFAGRDYTHLTLEDLIHSYEKWSAVDKTKLPVFERMIKSKAGYLNKNKKGYTTKIKEGLERINMSNLLPAGAEHTDAL</sequence>
<dbReference type="EMBL" id="AFPZ01000025">
    <property type="protein sequence ID" value="EGQ27013.1"/>
    <property type="molecule type" value="Genomic_DNA"/>
</dbReference>
<dbReference type="InterPro" id="IPR001119">
    <property type="entry name" value="SLH_dom"/>
</dbReference>
<evidence type="ECO:0000313" key="2">
    <source>
        <dbReference type="EMBL" id="EGQ27013.1"/>
    </source>
</evidence>
<feature type="domain" description="SLH" evidence="1">
    <location>
        <begin position="127"/>
        <end position="190"/>
    </location>
</feature>
<dbReference type="HOGENOM" id="CLU_368698_0_0_9"/>